<keyword evidence="1" id="KW-0175">Coiled coil</keyword>
<dbReference type="InterPro" id="IPR045063">
    <property type="entry name" value="Dynamin_N"/>
</dbReference>
<accession>A0ABR3UJY4</accession>
<feature type="compositionally biased region" description="Polar residues" evidence="2">
    <location>
        <begin position="1"/>
        <end position="11"/>
    </location>
</feature>
<dbReference type="Gene3D" id="3.40.50.300">
    <property type="entry name" value="P-loop containing nucleotide triphosphate hydrolases"/>
    <property type="match status" value="2"/>
</dbReference>
<dbReference type="SUPFAM" id="SSF52540">
    <property type="entry name" value="P-loop containing nucleoside triphosphate hydrolases"/>
    <property type="match status" value="1"/>
</dbReference>
<dbReference type="GeneID" id="96086392"/>
<feature type="domain" description="Dynamin N-terminal" evidence="3">
    <location>
        <begin position="129"/>
        <end position="371"/>
    </location>
</feature>
<feature type="coiled-coil region" evidence="1">
    <location>
        <begin position="408"/>
        <end position="442"/>
    </location>
</feature>
<dbReference type="Proteomes" id="UP001578633">
    <property type="component" value="Chromosome 5"/>
</dbReference>
<dbReference type="EMBL" id="JBHGVX010000005">
    <property type="protein sequence ID" value="KAL1795846.1"/>
    <property type="molecule type" value="Genomic_DNA"/>
</dbReference>
<gene>
    <name evidence="5" type="ORF">ACET3X_006070</name>
</gene>
<feature type="region of interest" description="Disordered" evidence="2">
    <location>
        <begin position="1"/>
        <end position="45"/>
    </location>
</feature>
<dbReference type="InterPro" id="IPR027417">
    <property type="entry name" value="P-loop_NTPase"/>
</dbReference>
<dbReference type="Pfam" id="PF24564">
    <property type="entry name" value="DUF7605"/>
    <property type="match status" value="1"/>
</dbReference>
<sequence>MNNNNQGASEYSDTREDEQSSVPLRNTSTSQTGDGEPQSSFDPSKIFRRDVCPEVSIIEELGSIDRSIRSVIELQDPDALEAGVFTSLKILGHLRETFSQYSTSNAEAALWVQDVNKLVPQSERTRTVVGVVGNTGAGKSSVINAILDEERLVPTNCMRACTAVVTEISWNSSIDSSSKYRAEIEFISQADWENEVTVLLREFLSENGTLSREAQDPNSDAGIAWAKFHSVYPSIPKDALSECDVPSLMSRQSVVDVLGTTKSIQAARPQNFYQQLQRYVDSKEKISKKDKSKEKACKSAVQMEYWPLIKVVKIYTKSDALSTGAVVVDLPGIHDSNAARAAVAQGYMKQCTGLWIVAPINRAVDDRAAKTLLGDSFKRQLKYDGGFSGVTFICSKTDDISIMEATESLELEEKVAEFEKQRNHCNEQIEQFQSKVKDLTESQKIYNIAMSSAGEDIELWVELQEQLEEGTPVFAPLPKTHKRKKAGSSTQPHKKRQVFDDDTDNDFPESNDDESESDNEVTFQAERTRLSKADIKEKLKELREMKKNIGRELTKINHSVNELKTQIRGLKAKKDEIDASIRRVCIAGRNHYSKSAIQQDFATGVKEIDQENAAEEDEDNFNPDEEMRDYDQVARSLPVFCVSSRAYQKMCGRLQKDDAVPGFVTREETEVPQLQAHCRKLTEAGRIQTSRAFLTSVCRMLNTFSIWTSDDGTGLKMTSKEKQKQVIYLQQQLNALTDGLERAISACIKEMQSELQSQIFDKCRDLVEEAKNIAPTTASAWGHKDQGGLMWASYKAVVRRNGVYHSAAAGHRDFNADLVNPIMIKLAAGWERAFQVLLPKAVDRYIGNSSTLLRGFHEVIEERTKNNGVSLANLSVLKTQIDNFEQLFKDLGGTLLTQMTELQREANRDFTPCIASNMLTAYDACTEEYGKGSYKRMKEHMANHVDRVRHSMFDDAIDTVFKHLNDGLCQALQKSMVAKADEIFILISRDYNRVLGGVTGSQPLCLQSKEECQLRSEIREILEGVAAQFEPIANGDIASEEAPKTNGTGSEGEERIDVDMEDDRSIFDFVYESIEDAVDGADSTHTQPPDGREEDDTGKKHAELRATVEDDVDEEM</sequence>
<comment type="caution">
    <text evidence="5">The sequence shown here is derived from an EMBL/GenBank/DDBJ whole genome shotgun (WGS) entry which is preliminary data.</text>
</comment>
<feature type="compositionally biased region" description="Basic residues" evidence="2">
    <location>
        <begin position="479"/>
        <end position="496"/>
    </location>
</feature>
<dbReference type="PANTHER" id="PTHR36681:SF3">
    <property type="entry name" value="NUCLEAR GTPASE, GERMINAL CENTER-ASSOCIATED, TANDEM DUPLICATE 3"/>
    <property type="match status" value="1"/>
</dbReference>
<dbReference type="InterPro" id="IPR056024">
    <property type="entry name" value="DUF7605"/>
</dbReference>
<feature type="region of interest" description="Disordered" evidence="2">
    <location>
        <begin position="472"/>
        <end position="522"/>
    </location>
</feature>
<evidence type="ECO:0000256" key="2">
    <source>
        <dbReference type="SAM" id="MobiDB-lite"/>
    </source>
</evidence>
<feature type="region of interest" description="Disordered" evidence="2">
    <location>
        <begin position="1075"/>
        <end position="1116"/>
    </location>
</feature>
<reference evidence="5 6" key="1">
    <citation type="submission" date="2024-09" db="EMBL/GenBank/DDBJ databases">
        <title>T2T genomes of carrot and Alternaria dauci and their utility for understanding host-pathogen interaction during carrot leaf blight disease.</title>
        <authorList>
            <person name="Liu W."/>
            <person name="Xu S."/>
            <person name="Ou C."/>
            <person name="Liu X."/>
            <person name="Zhuang F."/>
            <person name="Deng X.W."/>
        </authorList>
    </citation>
    <scope>NUCLEOTIDE SEQUENCE [LARGE SCALE GENOMIC DNA]</scope>
    <source>
        <strain evidence="5 6">A2016</strain>
    </source>
</reference>
<feature type="compositionally biased region" description="Acidic residues" evidence="2">
    <location>
        <begin position="500"/>
        <end position="519"/>
    </location>
</feature>
<evidence type="ECO:0000313" key="6">
    <source>
        <dbReference type="Proteomes" id="UP001578633"/>
    </source>
</evidence>
<feature type="compositionally biased region" description="Polar residues" evidence="2">
    <location>
        <begin position="20"/>
        <end position="42"/>
    </location>
</feature>
<organism evidence="5 6">
    <name type="scientific">Alternaria dauci</name>
    <dbReference type="NCBI Taxonomy" id="48095"/>
    <lineage>
        <taxon>Eukaryota</taxon>
        <taxon>Fungi</taxon>
        <taxon>Dikarya</taxon>
        <taxon>Ascomycota</taxon>
        <taxon>Pezizomycotina</taxon>
        <taxon>Dothideomycetes</taxon>
        <taxon>Pleosporomycetidae</taxon>
        <taxon>Pleosporales</taxon>
        <taxon>Pleosporineae</taxon>
        <taxon>Pleosporaceae</taxon>
        <taxon>Alternaria</taxon>
        <taxon>Alternaria sect. Porri</taxon>
    </lineage>
</organism>
<keyword evidence="6" id="KW-1185">Reference proteome</keyword>
<evidence type="ECO:0000256" key="1">
    <source>
        <dbReference type="SAM" id="Coils"/>
    </source>
</evidence>
<feature type="coiled-coil region" evidence="1">
    <location>
        <begin position="525"/>
        <end position="580"/>
    </location>
</feature>
<evidence type="ECO:0000259" key="4">
    <source>
        <dbReference type="Pfam" id="PF24564"/>
    </source>
</evidence>
<evidence type="ECO:0000259" key="3">
    <source>
        <dbReference type="Pfam" id="PF00350"/>
    </source>
</evidence>
<feature type="compositionally biased region" description="Basic and acidic residues" evidence="2">
    <location>
        <begin position="1097"/>
        <end position="1108"/>
    </location>
</feature>
<evidence type="ECO:0000313" key="5">
    <source>
        <dbReference type="EMBL" id="KAL1795846.1"/>
    </source>
</evidence>
<dbReference type="PANTHER" id="PTHR36681">
    <property type="entry name" value="NUCLEAR GTPASE, GERMINAL CENTER-ASSOCIATED, TANDEM DUPLICATE 3"/>
    <property type="match status" value="1"/>
</dbReference>
<feature type="domain" description="DUF7605" evidence="4">
    <location>
        <begin position="785"/>
        <end position="947"/>
    </location>
</feature>
<name>A0ABR3UJY4_9PLEO</name>
<protein>
    <recommendedName>
        <fullName evidence="7">Nuclear GTPase SLIP-GC</fullName>
    </recommendedName>
</protein>
<dbReference type="RefSeq" id="XP_069306430.1">
    <property type="nucleotide sequence ID" value="XM_069452241.1"/>
</dbReference>
<proteinExistence type="predicted"/>
<feature type="region of interest" description="Disordered" evidence="2">
    <location>
        <begin position="1036"/>
        <end position="1055"/>
    </location>
</feature>
<dbReference type="Pfam" id="PF00350">
    <property type="entry name" value="Dynamin_N"/>
    <property type="match status" value="1"/>
</dbReference>
<evidence type="ECO:0008006" key="7">
    <source>
        <dbReference type="Google" id="ProtNLM"/>
    </source>
</evidence>